<dbReference type="EMBL" id="CP001819">
    <property type="protein sequence ID" value="ACZ23318.1"/>
    <property type="molecule type" value="Genomic_DNA"/>
</dbReference>
<sequence length="65" mass="7042">MTNQPETVAADRTRLLTGVAVALLVVGVALFMVGRPYLAIIGSVANLAGVLILLDVWVRRRLLQR</sequence>
<accession>D1BEN2</accession>
<name>D1BEN2_SANKS</name>
<dbReference type="AlphaFoldDB" id="D1BEN2"/>
<reference evidence="2 3" key="1">
    <citation type="journal article" date="2009" name="Stand. Genomic Sci.">
        <title>Complete genome sequence of Sanguibacter keddieii type strain (ST-74).</title>
        <authorList>
            <person name="Ivanova N."/>
            <person name="Sikorski J."/>
            <person name="Sims D."/>
            <person name="Brettin T."/>
            <person name="Detter J.C."/>
            <person name="Han C."/>
            <person name="Lapidus A."/>
            <person name="Copeland A."/>
            <person name="Glavina Del Rio T."/>
            <person name="Nolan M."/>
            <person name="Chen F."/>
            <person name="Lucas S."/>
            <person name="Tice H."/>
            <person name="Cheng J.F."/>
            <person name="Bruce D."/>
            <person name="Goodwin L."/>
            <person name="Pitluck S."/>
            <person name="Pati A."/>
            <person name="Mavromatis K."/>
            <person name="Chen A."/>
            <person name="Palaniappan K."/>
            <person name="D'haeseleer P."/>
            <person name="Chain P."/>
            <person name="Bristow J."/>
            <person name="Eisen J.A."/>
            <person name="Markowitz V."/>
            <person name="Hugenholtz P."/>
            <person name="Goker M."/>
            <person name="Pukall R."/>
            <person name="Klenk H.P."/>
            <person name="Kyrpides N.C."/>
        </authorList>
    </citation>
    <scope>NUCLEOTIDE SEQUENCE [LARGE SCALE GENOMIC DNA]</scope>
    <source>
        <strain evidence="3">ATCC 51767 / DSM 10542 / NCFB 3025 / ST-74</strain>
    </source>
</reference>
<dbReference type="STRING" id="446469.Sked_34280"/>
<keyword evidence="1" id="KW-0472">Membrane</keyword>
<gene>
    <name evidence="2" type="ordered locus">Sked_34280</name>
</gene>
<feature type="transmembrane region" description="Helical" evidence="1">
    <location>
        <begin position="37"/>
        <end position="58"/>
    </location>
</feature>
<keyword evidence="1" id="KW-1133">Transmembrane helix</keyword>
<evidence type="ECO:0000256" key="1">
    <source>
        <dbReference type="SAM" id="Phobius"/>
    </source>
</evidence>
<proteinExistence type="predicted"/>
<dbReference type="Proteomes" id="UP000000322">
    <property type="component" value="Chromosome"/>
</dbReference>
<evidence type="ECO:0000313" key="3">
    <source>
        <dbReference type="Proteomes" id="UP000000322"/>
    </source>
</evidence>
<dbReference type="RefSeq" id="WP_012868386.1">
    <property type="nucleotide sequence ID" value="NC_013521.1"/>
</dbReference>
<feature type="transmembrane region" description="Helical" evidence="1">
    <location>
        <begin position="12"/>
        <end position="31"/>
    </location>
</feature>
<dbReference type="KEGG" id="ske:Sked_34280"/>
<keyword evidence="1" id="KW-0812">Transmembrane</keyword>
<evidence type="ECO:0000313" key="2">
    <source>
        <dbReference type="EMBL" id="ACZ23318.1"/>
    </source>
</evidence>
<dbReference type="HOGENOM" id="CLU_2847342_0_0_11"/>
<keyword evidence="3" id="KW-1185">Reference proteome</keyword>
<protein>
    <submittedName>
        <fullName evidence="2">Uncharacterized protein</fullName>
    </submittedName>
</protein>
<organism evidence="2 3">
    <name type="scientific">Sanguibacter keddieii (strain ATCC 51767 / DSM 10542 / NCFB 3025 / ST-74)</name>
    <dbReference type="NCBI Taxonomy" id="446469"/>
    <lineage>
        <taxon>Bacteria</taxon>
        <taxon>Bacillati</taxon>
        <taxon>Actinomycetota</taxon>
        <taxon>Actinomycetes</taxon>
        <taxon>Micrococcales</taxon>
        <taxon>Sanguibacteraceae</taxon>
        <taxon>Sanguibacter</taxon>
    </lineage>
</organism>